<proteinExistence type="predicted"/>
<dbReference type="InterPro" id="IPR045998">
    <property type="entry name" value="DUF5954"/>
</dbReference>
<feature type="region of interest" description="Disordered" evidence="1">
    <location>
        <begin position="324"/>
        <end position="360"/>
    </location>
</feature>
<keyword evidence="3" id="KW-1185">Reference proteome</keyword>
<evidence type="ECO:0000313" key="2">
    <source>
        <dbReference type="EMBL" id="GHI40793.1"/>
    </source>
</evidence>
<dbReference type="EMBL" id="BNDY01000017">
    <property type="protein sequence ID" value="GHI40793.1"/>
    <property type="molecule type" value="Genomic_DNA"/>
</dbReference>
<evidence type="ECO:0000313" key="3">
    <source>
        <dbReference type="Proteomes" id="UP001050808"/>
    </source>
</evidence>
<reference evidence="2" key="1">
    <citation type="submission" date="2024-05" db="EMBL/GenBank/DDBJ databases">
        <title>Whole genome shotgun sequence of Streptomyces violascens NBRC 12920.</title>
        <authorList>
            <person name="Komaki H."/>
            <person name="Tamura T."/>
        </authorList>
    </citation>
    <scope>NUCLEOTIDE SEQUENCE</scope>
    <source>
        <strain evidence="2">NBRC 12920</strain>
    </source>
</reference>
<evidence type="ECO:0000256" key="1">
    <source>
        <dbReference type="SAM" id="MobiDB-lite"/>
    </source>
</evidence>
<sequence length="360" mass="39044">MDLGDAGPGRSRPITVRVPVEPVEAAVEADAVDAVARTGNLVVRGPLFGVAAQDDGDGPTWRVIVAITLGCPQQARDSLNSRLWFRAKDDADGPEERRALLAAVTRLETERVDELAVAGTRFRIVRAEEYAAVGDRGAMEGPRPTDPEPLVPDWSRASRGPEVDVALVLDPEAPVTPTQVAEQLALRDLCYTGDRFPHDVRADSRRAMDLHPDILLLPPSFTVVEQSTNSWAPVSGPHASAHSARRSLDFALTWTWPRMRGLIPIDAAVDVDARTESAGDGTAGQAADLAEYAEAATALRAGRVNRLKFRGTVYQIARTRRLLRWGPDGPEGPRPSDVNSQDPVRLHPLLDEDGRIVSHD</sequence>
<protein>
    <recommendedName>
        <fullName evidence="4">LigA protein</fullName>
    </recommendedName>
</protein>
<accession>A0ABQ3QU29</accession>
<dbReference type="RefSeq" id="WP_189962573.1">
    <property type="nucleotide sequence ID" value="NZ_BMUA01000005.1"/>
</dbReference>
<dbReference type="Pfam" id="PF19379">
    <property type="entry name" value="DUF5954"/>
    <property type="match status" value="1"/>
</dbReference>
<gene>
    <name evidence="2" type="ORF">Sviol_52010</name>
</gene>
<comment type="caution">
    <text evidence="2">The sequence shown here is derived from an EMBL/GenBank/DDBJ whole genome shotgun (WGS) entry which is preliminary data.</text>
</comment>
<dbReference type="Proteomes" id="UP001050808">
    <property type="component" value="Unassembled WGS sequence"/>
</dbReference>
<organism evidence="2 3">
    <name type="scientific">Streptomyces violascens</name>
    <dbReference type="NCBI Taxonomy" id="67381"/>
    <lineage>
        <taxon>Bacteria</taxon>
        <taxon>Bacillati</taxon>
        <taxon>Actinomycetota</taxon>
        <taxon>Actinomycetes</taxon>
        <taxon>Kitasatosporales</taxon>
        <taxon>Streptomycetaceae</taxon>
        <taxon>Streptomyces</taxon>
    </lineage>
</organism>
<name>A0ABQ3QU29_9ACTN</name>
<evidence type="ECO:0008006" key="4">
    <source>
        <dbReference type="Google" id="ProtNLM"/>
    </source>
</evidence>
<feature type="compositionally biased region" description="Basic and acidic residues" evidence="1">
    <location>
        <begin position="344"/>
        <end position="360"/>
    </location>
</feature>